<keyword evidence="6" id="KW-0812">Transmembrane</keyword>
<dbReference type="InterPro" id="IPR007110">
    <property type="entry name" value="Ig-like_dom"/>
</dbReference>
<evidence type="ECO:0000256" key="3">
    <source>
        <dbReference type="ARBA" id="ARBA00023136"/>
    </source>
</evidence>
<evidence type="ECO:0000256" key="5">
    <source>
        <dbReference type="ARBA" id="ARBA00023319"/>
    </source>
</evidence>
<evidence type="ECO:0000256" key="6">
    <source>
        <dbReference type="SAM" id="Phobius"/>
    </source>
</evidence>
<evidence type="ECO:0000313" key="10">
    <source>
        <dbReference type="Proteomes" id="UP001497482"/>
    </source>
</evidence>
<comment type="subcellular location">
    <subcellularLocation>
        <location evidence="1">Membrane</location>
    </subcellularLocation>
</comment>
<dbReference type="SUPFAM" id="SSF48726">
    <property type="entry name" value="Immunoglobulin"/>
    <property type="match status" value="1"/>
</dbReference>
<evidence type="ECO:0000259" key="8">
    <source>
        <dbReference type="PROSITE" id="PS50835"/>
    </source>
</evidence>
<reference evidence="9 10" key="1">
    <citation type="submission" date="2024-04" db="EMBL/GenBank/DDBJ databases">
        <authorList>
            <person name="Waldvogel A.-M."/>
            <person name="Schoenle A."/>
        </authorList>
    </citation>
    <scope>NUCLEOTIDE SEQUENCE [LARGE SCALE GENOMIC DNA]</scope>
</reference>
<evidence type="ECO:0000256" key="2">
    <source>
        <dbReference type="ARBA" id="ARBA00022729"/>
    </source>
</evidence>
<accession>A0AAV2LQ24</accession>
<dbReference type="InterPro" id="IPR013783">
    <property type="entry name" value="Ig-like_fold"/>
</dbReference>
<dbReference type="InterPro" id="IPR036179">
    <property type="entry name" value="Ig-like_dom_sf"/>
</dbReference>
<feature type="chain" id="PRO_5043506100" description="Ig-like domain-containing protein" evidence="7">
    <location>
        <begin position="19"/>
        <end position="264"/>
    </location>
</feature>
<dbReference type="GO" id="GO:0016020">
    <property type="term" value="C:membrane"/>
    <property type="evidence" value="ECO:0007669"/>
    <property type="project" value="UniProtKB-SubCell"/>
</dbReference>
<evidence type="ECO:0000256" key="7">
    <source>
        <dbReference type="SAM" id="SignalP"/>
    </source>
</evidence>
<feature type="transmembrane region" description="Helical" evidence="6">
    <location>
        <begin position="207"/>
        <end position="227"/>
    </location>
</feature>
<dbReference type="EMBL" id="OZ035825">
    <property type="protein sequence ID" value="CAL1602362.1"/>
    <property type="molecule type" value="Genomic_DNA"/>
</dbReference>
<keyword evidence="2 7" id="KW-0732">Signal</keyword>
<dbReference type="Gene3D" id="2.60.40.10">
    <property type="entry name" value="Immunoglobulins"/>
    <property type="match status" value="2"/>
</dbReference>
<keyword evidence="4" id="KW-0325">Glycoprotein</keyword>
<feature type="domain" description="Ig-like" evidence="8">
    <location>
        <begin position="117"/>
        <end position="187"/>
    </location>
</feature>
<proteinExistence type="predicted"/>
<protein>
    <recommendedName>
        <fullName evidence="8">Ig-like domain-containing protein</fullName>
    </recommendedName>
</protein>
<dbReference type="Proteomes" id="UP001497482">
    <property type="component" value="Chromosome 3"/>
</dbReference>
<organism evidence="9 10">
    <name type="scientific">Knipowitschia caucasica</name>
    <name type="common">Caucasian dwarf goby</name>
    <name type="synonym">Pomatoschistus caucasicus</name>
    <dbReference type="NCBI Taxonomy" id="637954"/>
    <lineage>
        <taxon>Eukaryota</taxon>
        <taxon>Metazoa</taxon>
        <taxon>Chordata</taxon>
        <taxon>Craniata</taxon>
        <taxon>Vertebrata</taxon>
        <taxon>Euteleostomi</taxon>
        <taxon>Actinopterygii</taxon>
        <taxon>Neopterygii</taxon>
        <taxon>Teleostei</taxon>
        <taxon>Neoteleostei</taxon>
        <taxon>Acanthomorphata</taxon>
        <taxon>Gobiaria</taxon>
        <taxon>Gobiiformes</taxon>
        <taxon>Gobioidei</taxon>
        <taxon>Gobiidae</taxon>
        <taxon>Gobiinae</taxon>
        <taxon>Knipowitschia</taxon>
    </lineage>
</organism>
<dbReference type="PANTHER" id="PTHR12080:SF55">
    <property type="entry name" value="LYMPHOCYTE FUNCTION-ASSOCIATED ANTIGEN 3"/>
    <property type="match status" value="1"/>
</dbReference>
<dbReference type="PROSITE" id="PS50835">
    <property type="entry name" value="IG_LIKE"/>
    <property type="match status" value="1"/>
</dbReference>
<keyword evidence="10" id="KW-1185">Reference proteome</keyword>
<evidence type="ECO:0000256" key="4">
    <source>
        <dbReference type="ARBA" id="ARBA00023180"/>
    </source>
</evidence>
<dbReference type="InterPro" id="IPR013151">
    <property type="entry name" value="Immunoglobulin_dom"/>
</dbReference>
<evidence type="ECO:0000256" key="1">
    <source>
        <dbReference type="ARBA" id="ARBA00004370"/>
    </source>
</evidence>
<dbReference type="Pfam" id="PF00047">
    <property type="entry name" value="ig"/>
    <property type="match status" value="1"/>
</dbReference>
<gene>
    <name evidence="9" type="ORF">KC01_LOCUS30145</name>
</gene>
<dbReference type="PANTHER" id="PTHR12080">
    <property type="entry name" value="SIGNALING LYMPHOCYTIC ACTIVATION MOLECULE"/>
    <property type="match status" value="1"/>
</dbReference>
<keyword evidence="6" id="KW-1133">Transmembrane helix</keyword>
<sequence length="264" mass="28854">MDLFIILSLAYVLVQCDGDVRVNLTAVVGRSVTFPDSVKEIGYISFGPKIIAAVSNGAFEIDEDIYTNRLHWNKSTGLFTLSDLQKSHSGVYSIKSKKGNVFSKDYDLKVFEEVSVPVVSCVNVSSDSVTLQCSVNHTEQTTLSWFRGGQSVVSSSSAVLPLTVQQRNYTHQYKCVSQNPVGEETVTVNRTTVCGLNDKQAGIKRSIIIIIIAPIVVVVIILILCIVKGKNHHYSNLKASTPSGNPSLELWPCTDNHFDNSSAP</sequence>
<evidence type="ECO:0000313" key="9">
    <source>
        <dbReference type="EMBL" id="CAL1602362.1"/>
    </source>
</evidence>
<feature type="signal peptide" evidence="7">
    <location>
        <begin position="1"/>
        <end position="18"/>
    </location>
</feature>
<keyword evidence="5" id="KW-0393">Immunoglobulin domain</keyword>
<keyword evidence="3 6" id="KW-0472">Membrane</keyword>
<dbReference type="AlphaFoldDB" id="A0AAV2LQ24"/>
<dbReference type="InterPro" id="IPR015631">
    <property type="entry name" value="CD2/SLAM_rcpt"/>
</dbReference>
<name>A0AAV2LQ24_KNICA</name>